<dbReference type="AlphaFoldDB" id="A0A0K0HHE7"/>
<evidence type="ECO:0000313" key="3">
    <source>
        <dbReference type="Proteomes" id="UP000000289"/>
    </source>
</evidence>
<proteinExistence type="predicted"/>
<keyword evidence="1" id="KW-0472">Membrane</keyword>
<organism evidence="2 3">
    <name type="scientific">Salmonella bongori (strain ATCC 43975 / DSM 13772 / NCTC 12419)</name>
    <dbReference type="NCBI Taxonomy" id="218493"/>
    <lineage>
        <taxon>Bacteria</taxon>
        <taxon>Pseudomonadati</taxon>
        <taxon>Pseudomonadota</taxon>
        <taxon>Gammaproteobacteria</taxon>
        <taxon>Enterobacterales</taxon>
        <taxon>Enterobacteriaceae</taxon>
        <taxon>Salmonella</taxon>
    </lineage>
</organism>
<dbReference type="eggNOG" id="ENOG5031T7H">
    <property type="taxonomic scope" value="Bacteria"/>
</dbReference>
<protein>
    <submittedName>
        <fullName evidence="2">Putative exported protein</fullName>
    </submittedName>
</protein>
<dbReference type="KEGG" id="sbg:SBG_3760"/>
<dbReference type="Proteomes" id="UP000000289">
    <property type="component" value="Chromosome"/>
</dbReference>
<reference evidence="2 3" key="1">
    <citation type="journal article" date="2011" name="PLoS Pathog.">
        <title>Salmonella bongori provides insights into the evolution of the Salmonellae.</title>
        <authorList>
            <person name="Fookes M."/>
            <person name="Schroeder G.N."/>
            <person name="Langridge G.C."/>
            <person name="Blondel C.J."/>
            <person name="Mammina C."/>
            <person name="Connor T.R."/>
            <person name="Seth-Smith H."/>
            <person name="Vernikos G.S."/>
            <person name="Robinson K.S."/>
            <person name="Sanders M."/>
            <person name="Petty N.K."/>
            <person name="Kingsley R.A."/>
            <person name="Baumler A.J."/>
            <person name="Nuccio S.P."/>
            <person name="Contreras I."/>
            <person name="Santiviago C.A."/>
            <person name="Maskell D."/>
            <person name="Barrow P."/>
            <person name="Humphrey T."/>
            <person name="Nastasi A."/>
            <person name="Roberts M."/>
            <person name="Frankel G."/>
            <person name="Parkhill J."/>
            <person name="Dougan G."/>
            <person name="Thomson N.R."/>
        </authorList>
    </citation>
    <scope>NUCLEOTIDE SEQUENCE [LARGE SCALE GENOMIC DNA]</scope>
    <source>
        <strain evidence="3">ATCC 43975 / DSM 13772 / NCTC 12419</strain>
    </source>
</reference>
<keyword evidence="1" id="KW-0812">Transmembrane</keyword>
<dbReference type="EMBL" id="FR877557">
    <property type="protein sequence ID" value="CCC32806.1"/>
    <property type="molecule type" value="Genomic_DNA"/>
</dbReference>
<evidence type="ECO:0000313" key="2">
    <source>
        <dbReference type="EMBL" id="CCC32806.1"/>
    </source>
</evidence>
<feature type="transmembrane region" description="Helical" evidence="1">
    <location>
        <begin position="6"/>
        <end position="33"/>
    </location>
</feature>
<name>A0A0K0HHE7_SALBC</name>
<keyword evidence="1" id="KW-1133">Transmembrane helix</keyword>
<gene>
    <name evidence="2" type="ordered locus">SBG_3760</name>
</gene>
<sequence length="148" mass="15685">MFGNVTMLGFVSALSSAVAVMILLMSVLLANLLSAAISKDAKLNSSTLNYSSGSGSVESKGKSKVVITPGKGFSLSVSDLLPLRSSDSAVRIYCAYGNNMSLEIAKKYTTYNYIVAKSVLGDKKIVVVSPIYEPTSKNNCAVEELKNE</sequence>
<evidence type="ECO:0000256" key="1">
    <source>
        <dbReference type="SAM" id="Phobius"/>
    </source>
</evidence>
<accession>A0A0K0HHE7</accession>